<evidence type="ECO:0000313" key="3">
    <source>
        <dbReference type="Proteomes" id="UP000746747"/>
    </source>
</evidence>
<feature type="transmembrane region" description="Helical" evidence="1">
    <location>
        <begin position="134"/>
        <end position="153"/>
    </location>
</feature>
<dbReference type="OrthoDB" id="5872806at2759"/>
<name>A0A8J2MCF4_9BILA</name>
<dbReference type="Proteomes" id="UP000746747">
    <property type="component" value="Unassembled WGS sequence"/>
</dbReference>
<protein>
    <recommendedName>
        <fullName evidence="4">Neurotransmitter-gated ion-channel transmembrane domain-containing protein</fullName>
    </recommendedName>
</protein>
<organism evidence="2 3">
    <name type="scientific">Cercopithifilaria johnstoni</name>
    <dbReference type="NCBI Taxonomy" id="2874296"/>
    <lineage>
        <taxon>Eukaryota</taxon>
        <taxon>Metazoa</taxon>
        <taxon>Ecdysozoa</taxon>
        <taxon>Nematoda</taxon>
        <taxon>Chromadorea</taxon>
        <taxon>Rhabditida</taxon>
        <taxon>Spirurina</taxon>
        <taxon>Spiruromorpha</taxon>
        <taxon>Filarioidea</taxon>
        <taxon>Onchocercidae</taxon>
        <taxon>Cercopithifilaria</taxon>
    </lineage>
</organism>
<proteinExistence type="predicted"/>
<accession>A0A8J2MCF4</accession>
<dbReference type="EMBL" id="CAKAEH010001727">
    <property type="protein sequence ID" value="CAG9538950.1"/>
    <property type="molecule type" value="Genomic_DNA"/>
</dbReference>
<dbReference type="InterPro" id="IPR006028">
    <property type="entry name" value="GABAA/Glycine_rcpt"/>
</dbReference>
<dbReference type="GO" id="GO:0016020">
    <property type="term" value="C:membrane"/>
    <property type="evidence" value="ECO:0007669"/>
    <property type="project" value="InterPro"/>
</dbReference>
<dbReference type="GO" id="GO:0005216">
    <property type="term" value="F:monoatomic ion channel activity"/>
    <property type="evidence" value="ECO:0007669"/>
    <property type="project" value="InterPro"/>
</dbReference>
<sequence length="154" mass="17880">MLWNNEVPSTAHLTAADIWVFLCNIFILLSLIEVIAVHILVKMSHKQLLLANKNECVRAESRYRREKQAAKRGRSVSPRTPIANGRMFEMKHFDQDLLCSTSTSNYDTLINDYFHRWSDYYSITAARVDLSARIILPLAYGIVVLIYFSFYLFL</sequence>
<dbReference type="SUPFAM" id="SSF90112">
    <property type="entry name" value="Neurotransmitter-gated ion-channel transmembrane pore"/>
    <property type="match status" value="1"/>
</dbReference>
<feature type="transmembrane region" description="Helical" evidence="1">
    <location>
        <begin position="18"/>
        <end position="41"/>
    </location>
</feature>
<keyword evidence="1" id="KW-1133">Transmembrane helix</keyword>
<evidence type="ECO:0000256" key="1">
    <source>
        <dbReference type="SAM" id="Phobius"/>
    </source>
</evidence>
<dbReference type="AlphaFoldDB" id="A0A8J2MCF4"/>
<keyword evidence="3" id="KW-1185">Reference proteome</keyword>
<gene>
    <name evidence="2" type="ORF">CJOHNSTONI_LOCUS8603</name>
</gene>
<keyword evidence="1" id="KW-0812">Transmembrane</keyword>
<dbReference type="Gene3D" id="1.20.58.390">
    <property type="entry name" value="Neurotransmitter-gated ion-channel transmembrane domain"/>
    <property type="match status" value="1"/>
</dbReference>
<dbReference type="InterPro" id="IPR036719">
    <property type="entry name" value="Neuro-gated_channel_TM_sf"/>
</dbReference>
<dbReference type="PRINTS" id="PR00253">
    <property type="entry name" value="GABAARECEPTR"/>
</dbReference>
<evidence type="ECO:0008006" key="4">
    <source>
        <dbReference type="Google" id="ProtNLM"/>
    </source>
</evidence>
<comment type="caution">
    <text evidence="2">The sequence shown here is derived from an EMBL/GenBank/DDBJ whole genome shotgun (WGS) entry which is preliminary data.</text>
</comment>
<dbReference type="GO" id="GO:0004888">
    <property type="term" value="F:transmembrane signaling receptor activity"/>
    <property type="evidence" value="ECO:0007669"/>
    <property type="project" value="InterPro"/>
</dbReference>
<keyword evidence="1" id="KW-0472">Membrane</keyword>
<evidence type="ECO:0000313" key="2">
    <source>
        <dbReference type="EMBL" id="CAG9538950.1"/>
    </source>
</evidence>
<dbReference type="InterPro" id="IPR038050">
    <property type="entry name" value="Neuro_actylchol_rec"/>
</dbReference>
<reference evidence="2" key="1">
    <citation type="submission" date="2021-09" db="EMBL/GenBank/DDBJ databases">
        <authorList>
            <consortium name="Pathogen Informatics"/>
        </authorList>
    </citation>
    <scope>NUCLEOTIDE SEQUENCE</scope>
</reference>